<accession>A0ABN9C1Y4</accession>
<evidence type="ECO:0000313" key="1">
    <source>
        <dbReference type="EMBL" id="CAI9554022.1"/>
    </source>
</evidence>
<sequence length="47" mass="5531">YKRHPRTLLVRAPWERTAPRTGARCVFQTQWNIDLVTSLLTTCEICE</sequence>
<keyword evidence="2" id="KW-1185">Reference proteome</keyword>
<evidence type="ECO:0000313" key="2">
    <source>
        <dbReference type="Proteomes" id="UP001162483"/>
    </source>
</evidence>
<proteinExistence type="predicted"/>
<organism evidence="1 2">
    <name type="scientific">Staurois parvus</name>
    <dbReference type="NCBI Taxonomy" id="386267"/>
    <lineage>
        <taxon>Eukaryota</taxon>
        <taxon>Metazoa</taxon>
        <taxon>Chordata</taxon>
        <taxon>Craniata</taxon>
        <taxon>Vertebrata</taxon>
        <taxon>Euteleostomi</taxon>
        <taxon>Amphibia</taxon>
        <taxon>Batrachia</taxon>
        <taxon>Anura</taxon>
        <taxon>Neobatrachia</taxon>
        <taxon>Ranoidea</taxon>
        <taxon>Ranidae</taxon>
        <taxon>Staurois</taxon>
    </lineage>
</organism>
<dbReference type="EMBL" id="CATNWA010007426">
    <property type="protein sequence ID" value="CAI9554022.1"/>
    <property type="molecule type" value="Genomic_DNA"/>
</dbReference>
<reference evidence="1" key="1">
    <citation type="submission" date="2023-05" db="EMBL/GenBank/DDBJ databases">
        <authorList>
            <person name="Stuckert A."/>
        </authorList>
    </citation>
    <scope>NUCLEOTIDE SEQUENCE</scope>
</reference>
<comment type="caution">
    <text evidence="1">The sequence shown here is derived from an EMBL/GenBank/DDBJ whole genome shotgun (WGS) entry which is preliminary data.</text>
</comment>
<protein>
    <submittedName>
        <fullName evidence="1">Uncharacterized protein</fullName>
    </submittedName>
</protein>
<gene>
    <name evidence="1" type="ORF">SPARVUS_LOCUS4133885</name>
</gene>
<dbReference type="Proteomes" id="UP001162483">
    <property type="component" value="Unassembled WGS sequence"/>
</dbReference>
<feature type="non-terminal residue" evidence="1">
    <location>
        <position position="1"/>
    </location>
</feature>
<name>A0ABN9C1Y4_9NEOB</name>